<evidence type="ECO:0000313" key="1">
    <source>
        <dbReference type="EMBL" id="MFD2675537.1"/>
    </source>
</evidence>
<name>A0ABW5RNG9_9MICO</name>
<dbReference type="EMBL" id="JBHUNF010000010">
    <property type="protein sequence ID" value="MFD2675537.1"/>
    <property type="molecule type" value="Genomic_DNA"/>
</dbReference>
<dbReference type="RefSeq" id="WP_066059467.1">
    <property type="nucleotide sequence ID" value="NZ_JBHUNF010000010.1"/>
</dbReference>
<proteinExistence type="predicted"/>
<evidence type="ECO:0000313" key="2">
    <source>
        <dbReference type="Proteomes" id="UP001597453"/>
    </source>
</evidence>
<accession>A0ABW5RNG9</accession>
<gene>
    <name evidence="1" type="ORF">ACFSUQ_09575</name>
</gene>
<dbReference type="Proteomes" id="UP001597453">
    <property type="component" value="Unassembled WGS sequence"/>
</dbReference>
<organism evidence="1 2">
    <name type="scientific">Gulosibacter bifidus</name>
    <dbReference type="NCBI Taxonomy" id="272239"/>
    <lineage>
        <taxon>Bacteria</taxon>
        <taxon>Bacillati</taxon>
        <taxon>Actinomycetota</taxon>
        <taxon>Actinomycetes</taxon>
        <taxon>Micrococcales</taxon>
        <taxon>Microbacteriaceae</taxon>
        <taxon>Gulosibacter</taxon>
    </lineage>
</organism>
<comment type="caution">
    <text evidence="1">The sequence shown here is derived from an EMBL/GenBank/DDBJ whole genome shotgun (WGS) entry which is preliminary data.</text>
</comment>
<keyword evidence="2" id="KW-1185">Reference proteome</keyword>
<protein>
    <submittedName>
        <fullName evidence="1">Uncharacterized protein</fullName>
    </submittedName>
</protein>
<reference evidence="2" key="1">
    <citation type="journal article" date="2019" name="Int. J. Syst. Evol. Microbiol.">
        <title>The Global Catalogue of Microorganisms (GCM) 10K type strain sequencing project: providing services to taxonomists for standard genome sequencing and annotation.</title>
        <authorList>
            <consortium name="The Broad Institute Genomics Platform"/>
            <consortium name="The Broad Institute Genome Sequencing Center for Infectious Disease"/>
            <person name="Wu L."/>
            <person name="Ma J."/>
        </authorList>
    </citation>
    <scope>NUCLEOTIDE SEQUENCE [LARGE SCALE GENOMIC DNA]</scope>
    <source>
        <strain evidence="2">TISTR 1511</strain>
    </source>
</reference>
<sequence length="156" mass="17133">MTPESAKARSVELQHEVLEVMPKEYFTENDLPGIDSGTTHRLLKCAPILDEQYAKSDTKLVQYPGMFAVNLNVGVPLEKAAEETYRAAARELGAPGTNVEAEANDFYYPPIKTEDGYSIIISFTEVGDSPKDNIVVDVWSPCFIPEGGTLPPGRKI</sequence>